<accession>A0A6P1DWM4</accession>
<feature type="transmembrane region" description="Helical" evidence="1">
    <location>
        <begin position="14"/>
        <end position="36"/>
    </location>
</feature>
<evidence type="ECO:0000313" key="3">
    <source>
        <dbReference type="Proteomes" id="UP000471640"/>
    </source>
</evidence>
<keyword evidence="1" id="KW-0812">Transmembrane</keyword>
<protein>
    <submittedName>
        <fullName evidence="2">Uncharacterized protein</fullName>
    </submittedName>
</protein>
<evidence type="ECO:0000313" key="2">
    <source>
        <dbReference type="EMBL" id="NEX20055.1"/>
    </source>
</evidence>
<keyword evidence="3" id="KW-1185">Reference proteome</keyword>
<reference evidence="3" key="1">
    <citation type="journal article" date="2020" name="Microbiol. Resour. Announc.">
        <title>Draft Genome Sequences of Thiorhodococcus mannitoliphagus and Thiorhodococcus minor, Purple Sulfur Photosynthetic Bacteria in the Gammaproteobacterial Family Chromatiaceae.</title>
        <authorList>
            <person name="Aviles F.A."/>
            <person name="Meyer T.E."/>
            <person name="Kyndt J.A."/>
        </authorList>
    </citation>
    <scope>NUCLEOTIDE SEQUENCE [LARGE SCALE GENOMIC DNA]</scope>
    <source>
        <strain evidence="3">DSM 18266</strain>
    </source>
</reference>
<keyword evidence="1" id="KW-1133">Transmembrane helix</keyword>
<proteinExistence type="predicted"/>
<name>A0A6P1DWM4_9GAMM</name>
<gene>
    <name evidence="2" type="ORF">G3480_06960</name>
</gene>
<sequence length="60" mass="6601">MLLLILLHPLLVGFAWWAVFFAVFLSMIVIASVCAVPSDPIKRMIFSVLADPCEGPEPNT</sequence>
<reference evidence="2 3" key="2">
    <citation type="submission" date="2020-02" db="EMBL/GenBank/DDBJ databases">
        <title>Genome sequences of Thiorhodococcus mannitoliphagus and Thiorhodococcus minor, purple sulfur photosynthetic bacteria in the gammaproteobacterial family, Chromatiaceae.</title>
        <authorList>
            <person name="Aviles F.A."/>
            <person name="Meyer T.E."/>
            <person name="Kyndt J.A."/>
        </authorList>
    </citation>
    <scope>NUCLEOTIDE SEQUENCE [LARGE SCALE GENOMIC DNA]</scope>
    <source>
        <strain evidence="2 3">DSM 18266</strain>
    </source>
</reference>
<comment type="caution">
    <text evidence="2">The sequence shown here is derived from an EMBL/GenBank/DDBJ whole genome shotgun (WGS) entry which is preliminary data.</text>
</comment>
<dbReference type="Proteomes" id="UP000471640">
    <property type="component" value="Unassembled WGS sequence"/>
</dbReference>
<dbReference type="AlphaFoldDB" id="A0A6P1DWM4"/>
<keyword evidence="1" id="KW-0472">Membrane</keyword>
<evidence type="ECO:0000256" key="1">
    <source>
        <dbReference type="SAM" id="Phobius"/>
    </source>
</evidence>
<organism evidence="2 3">
    <name type="scientific">Thiorhodococcus mannitoliphagus</name>
    <dbReference type="NCBI Taxonomy" id="329406"/>
    <lineage>
        <taxon>Bacteria</taxon>
        <taxon>Pseudomonadati</taxon>
        <taxon>Pseudomonadota</taxon>
        <taxon>Gammaproteobacteria</taxon>
        <taxon>Chromatiales</taxon>
        <taxon>Chromatiaceae</taxon>
        <taxon>Thiorhodococcus</taxon>
    </lineage>
</organism>
<dbReference type="EMBL" id="JAAIJR010000020">
    <property type="protein sequence ID" value="NEX20055.1"/>
    <property type="molecule type" value="Genomic_DNA"/>
</dbReference>